<evidence type="ECO:0000313" key="7">
    <source>
        <dbReference type="EMBL" id="NDK38726.1"/>
    </source>
</evidence>
<keyword evidence="4 5" id="KW-0472">Membrane</keyword>
<dbReference type="RefSeq" id="WP_162349292.1">
    <property type="nucleotide sequence ID" value="NZ_QOVG01000004.1"/>
</dbReference>
<feature type="domain" description="O-antigen ligase-related" evidence="6">
    <location>
        <begin position="239"/>
        <end position="378"/>
    </location>
</feature>
<dbReference type="InterPro" id="IPR007016">
    <property type="entry name" value="O-antigen_ligase-rel_domated"/>
</dbReference>
<dbReference type="Pfam" id="PF04932">
    <property type="entry name" value="Wzy_C"/>
    <property type="match status" value="1"/>
</dbReference>
<feature type="transmembrane region" description="Helical" evidence="5">
    <location>
        <begin position="401"/>
        <end position="418"/>
    </location>
</feature>
<dbReference type="EMBL" id="QOVG01000004">
    <property type="protein sequence ID" value="NDK38726.1"/>
    <property type="molecule type" value="Genomic_DNA"/>
</dbReference>
<accession>A0ABX0AGT7</accession>
<gene>
    <name evidence="7" type="ORF">DT603_07715</name>
</gene>
<feature type="transmembrane region" description="Helical" evidence="5">
    <location>
        <begin position="153"/>
        <end position="173"/>
    </location>
</feature>
<reference evidence="7 8" key="1">
    <citation type="submission" date="2018-07" db="EMBL/GenBank/DDBJ databases">
        <title>Whole genome Sequencing of Pseudoxanthomonas gei KCTC 32298 (T).</title>
        <authorList>
            <person name="Kumar S."/>
            <person name="Bansal K."/>
            <person name="Kaur A."/>
            <person name="Patil P."/>
            <person name="Sharma S."/>
            <person name="Patil P.B."/>
        </authorList>
    </citation>
    <scope>NUCLEOTIDE SEQUENCE [LARGE SCALE GENOMIC DNA]</scope>
    <source>
        <strain evidence="7 8">KCTC 32298</strain>
    </source>
</reference>
<dbReference type="PANTHER" id="PTHR37422">
    <property type="entry name" value="TEICHURONIC ACID BIOSYNTHESIS PROTEIN TUAE"/>
    <property type="match status" value="1"/>
</dbReference>
<organism evidence="7 8">
    <name type="scientific">Pseudoxanthomonas gei</name>
    <dbReference type="NCBI Taxonomy" id="1383030"/>
    <lineage>
        <taxon>Bacteria</taxon>
        <taxon>Pseudomonadati</taxon>
        <taxon>Pseudomonadota</taxon>
        <taxon>Gammaproteobacteria</taxon>
        <taxon>Lysobacterales</taxon>
        <taxon>Lysobacteraceae</taxon>
        <taxon>Pseudoxanthomonas</taxon>
    </lineage>
</organism>
<feature type="transmembrane region" description="Helical" evidence="5">
    <location>
        <begin position="44"/>
        <end position="63"/>
    </location>
</feature>
<name>A0ABX0AGT7_9GAMM</name>
<comment type="caution">
    <text evidence="7">The sequence shown here is derived from an EMBL/GenBank/DDBJ whole genome shotgun (WGS) entry which is preliminary data.</text>
</comment>
<evidence type="ECO:0000256" key="5">
    <source>
        <dbReference type="SAM" id="Phobius"/>
    </source>
</evidence>
<evidence type="ECO:0000256" key="2">
    <source>
        <dbReference type="ARBA" id="ARBA00022692"/>
    </source>
</evidence>
<feature type="transmembrane region" description="Helical" evidence="5">
    <location>
        <begin position="230"/>
        <end position="248"/>
    </location>
</feature>
<evidence type="ECO:0000259" key="6">
    <source>
        <dbReference type="Pfam" id="PF04932"/>
    </source>
</evidence>
<evidence type="ECO:0000256" key="4">
    <source>
        <dbReference type="ARBA" id="ARBA00023136"/>
    </source>
</evidence>
<feature type="transmembrane region" description="Helical" evidence="5">
    <location>
        <begin position="424"/>
        <end position="444"/>
    </location>
</feature>
<feature type="transmembrane region" description="Helical" evidence="5">
    <location>
        <begin position="129"/>
        <end position="146"/>
    </location>
</feature>
<keyword evidence="8" id="KW-1185">Reference proteome</keyword>
<feature type="transmembrane region" description="Helical" evidence="5">
    <location>
        <begin position="366"/>
        <end position="389"/>
    </location>
</feature>
<feature type="transmembrane region" description="Helical" evidence="5">
    <location>
        <begin position="201"/>
        <end position="218"/>
    </location>
</feature>
<evidence type="ECO:0000313" key="8">
    <source>
        <dbReference type="Proteomes" id="UP001429354"/>
    </source>
</evidence>
<keyword evidence="2 5" id="KW-0812">Transmembrane</keyword>
<dbReference type="PANTHER" id="PTHR37422:SF23">
    <property type="entry name" value="TEICHURONIC ACID BIOSYNTHESIS PROTEIN TUAE"/>
    <property type="match status" value="1"/>
</dbReference>
<keyword evidence="3 5" id="KW-1133">Transmembrane helix</keyword>
<feature type="transmembrane region" description="Helical" evidence="5">
    <location>
        <begin position="254"/>
        <end position="272"/>
    </location>
</feature>
<comment type="subcellular location">
    <subcellularLocation>
        <location evidence="1">Membrane</location>
        <topology evidence="1">Multi-pass membrane protein</topology>
    </subcellularLocation>
</comment>
<dbReference type="Proteomes" id="UP001429354">
    <property type="component" value="Unassembled WGS sequence"/>
</dbReference>
<sequence length="464" mass="48945">MNQHDHPSPARFESRGHLAVAAVLALAFVTGGGASDYGFGDALTQWLALPLLVWAALVLQATPGSAMRRAAIGASLLVVATVAVQQLPLPTGVWEAVDVRSALARDLHAAGVDAPRQLWSLSPLASERGLWSLLPALAVFLAMLVVPVRQQRALLLLMVALSATSLLLGYLQLGAPQDSLLNPFPEWSPALGGFFANPNHQATALALSLVAIVAMLLDDWGRDEPSLPRWLRFGLAAVGILLLASLPLTGSRAAFLLAVLALVAVPFVVRGGRRRPATSAPRAWVTRLLLAGLAVGAIAVAIGWLRYDMEEEVRWSAAQATAAMGTGHAPWGAGLGSFVAWFDQSAPASLFQRSYFNHAHNEYAQWWLESGVAGLASLLAVLGVLLACYPRRTRNTADRGVAVAAWLGCMVLLLHSLVDYPLRTPALMTVAGLLAGIVVARRLAVGARRPQAGVASVKGVPAPV</sequence>
<feature type="transmembrane region" description="Helical" evidence="5">
    <location>
        <begin position="70"/>
        <end position="89"/>
    </location>
</feature>
<proteinExistence type="predicted"/>
<evidence type="ECO:0000256" key="1">
    <source>
        <dbReference type="ARBA" id="ARBA00004141"/>
    </source>
</evidence>
<feature type="transmembrane region" description="Helical" evidence="5">
    <location>
        <begin position="284"/>
        <end position="305"/>
    </location>
</feature>
<dbReference type="InterPro" id="IPR051533">
    <property type="entry name" value="WaaL-like"/>
</dbReference>
<protein>
    <recommendedName>
        <fullName evidence="6">O-antigen ligase-related domain-containing protein</fullName>
    </recommendedName>
</protein>
<evidence type="ECO:0000256" key="3">
    <source>
        <dbReference type="ARBA" id="ARBA00022989"/>
    </source>
</evidence>